<evidence type="ECO:0000313" key="2">
    <source>
        <dbReference type="EMBL" id="MCA0131693.1"/>
    </source>
</evidence>
<dbReference type="CDD" id="cd00158">
    <property type="entry name" value="RHOD"/>
    <property type="match status" value="1"/>
</dbReference>
<accession>A0ABS7XQF6</accession>
<name>A0ABS7XQF6_9FLAO</name>
<dbReference type="InterPro" id="IPR036873">
    <property type="entry name" value="Rhodanese-like_dom_sf"/>
</dbReference>
<dbReference type="PANTHER" id="PTHR43031:SF18">
    <property type="entry name" value="RHODANESE-RELATED SULFURTRANSFERASES"/>
    <property type="match status" value="1"/>
</dbReference>
<dbReference type="RefSeq" id="WP_224526120.1">
    <property type="nucleotide sequence ID" value="NZ_JAIUJR010000002.1"/>
</dbReference>
<evidence type="ECO:0000259" key="1">
    <source>
        <dbReference type="PROSITE" id="PS50206"/>
    </source>
</evidence>
<reference evidence="3" key="1">
    <citation type="submission" date="2023-07" db="EMBL/GenBank/DDBJ databases">
        <authorList>
            <person name="Yue Y."/>
        </authorList>
    </citation>
    <scope>NUCLEOTIDE SEQUENCE [LARGE SCALE GENOMIC DNA]</scope>
    <source>
        <strain evidence="3">D23</strain>
    </source>
</reference>
<evidence type="ECO:0000313" key="3">
    <source>
        <dbReference type="Proteomes" id="UP001198901"/>
    </source>
</evidence>
<feature type="domain" description="Rhodanese" evidence="1">
    <location>
        <begin position="37"/>
        <end position="118"/>
    </location>
</feature>
<protein>
    <submittedName>
        <fullName evidence="2">Rhodanese-like domain-containing protein</fullName>
    </submittedName>
</protein>
<dbReference type="SUPFAM" id="SSF52821">
    <property type="entry name" value="Rhodanese/Cell cycle control phosphatase"/>
    <property type="match status" value="1"/>
</dbReference>
<dbReference type="InterPro" id="IPR001763">
    <property type="entry name" value="Rhodanese-like_dom"/>
</dbReference>
<dbReference type="SMART" id="SM00450">
    <property type="entry name" value="RHOD"/>
    <property type="match status" value="1"/>
</dbReference>
<dbReference type="Proteomes" id="UP001198901">
    <property type="component" value="Unassembled WGS sequence"/>
</dbReference>
<dbReference type="EMBL" id="JAIUJR010000002">
    <property type="protein sequence ID" value="MCA0131693.1"/>
    <property type="molecule type" value="Genomic_DNA"/>
</dbReference>
<sequence>MKYVIIMSFLSSIFGIGNSQSNAVHLLSPIEFKEQVEGKKVQLVDVRTPAEYKSGHIKGAKNIDFFSGKFNIEFNKLNKEKPLYLYCRSGSRSRQASKKLEAMGFTEIYDLKGGILRY</sequence>
<organism evidence="2 3">
    <name type="scientific">Winogradskyella alexanderae</name>
    <dbReference type="NCBI Taxonomy" id="2877123"/>
    <lineage>
        <taxon>Bacteria</taxon>
        <taxon>Pseudomonadati</taxon>
        <taxon>Bacteroidota</taxon>
        <taxon>Flavobacteriia</taxon>
        <taxon>Flavobacteriales</taxon>
        <taxon>Flavobacteriaceae</taxon>
        <taxon>Winogradskyella</taxon>
    </lineage>
</organism>
<gene>
    <name evidence="2" type="ORF">LBU54_03790</name>
</gene>
<keyword evidence="3" id="KW-1185">Reference proteome</keyword>
<dbReference type="InterPro" id="IPR050229">
    <property type="entry name" value="GlpE_sulfurtransferase"/>
</dbReference>
<proteinExistence type="predicted"/>
<comment type="caution">
    <text evidence="2">The sequence shown here is derived from an EMBL/GenBank/DDBJ whole genome shotgun (WGS) entry which is preliminary data.</text>
</comment>
<dbReference type="Pfam" id="PF00581">
    <property type="entry name" value="Rhodanese"/>
    <property type="match status" value="1"/>
</dbReference>
<dbReference type="PANTHER" id="PTHR43031">
    <property type="entry name" value="FAD-DEPENDENT OXIDOREDUCTASE"/>
    <property type="match status" value="1"/>
</dbReference>
<dbReference type="PROSITE" id="PS50206">
    <property type="entry name" value="RHODANESE_3"/>
    <property type="match status" value="1"/>
</dbReference>
<dbReference type="Gene3D" id="3.40.250.10">
    <property type="entry name" value="Rhodanese-like domain"/>
    <property type="match status" value="1"/>
</dbReference>